<organism evidence="2 3">
    <name type="scientific">Streptomyces violaceolatus</name>
    <dbReference type="NCBI Taxonomy" id="67378"/>
    <lineage>
        <taxon>Bacteria</taxon>
        <taxon>Bacillati</taxon>
        <taxon>Actinomycetota</taxon>
        <taxon>Actinomycetes</taxon>
        <taxon>Kitasatosporales</taxon>
        <taxon>Streptomycetaceae</taxon>
        <taxon>Streptomyces</taxon>
        <taxon>Streptomyces violaceoruber group</taxon>
    </lineage>
</organism>
<protein>
    <submittedName>
        <fullName evidence="2">Uncharacterized protein</fullName>
    </submittedName>
</protein>
<accession>A0ABN3TDE7</accession>
<comment type="caution">
    <text evidence="2">The sequence shown here is derived from an EMBL/GenBank/DDBJ whole genome shotgun (WGS) entry which is preliminary data.</text>
</comment>
<evidence type="ECO:0000256" key="1">
    <source>
        <dbReference type="SAM" id="MobiDB-lite"/>
    </source>
</evidence>
<sequence length="221" mass="24467">MLGPPSSRRMAGYGGGREAPSADGGPVKLTYVCFEGTPQELDESEAVRELVRQWSGTVDTVRRTPRAVVDPESDDEVDFGWLVEGDVPGVVEEGQSTVKAQLAFNPAAQQFLDFMMEATSWEGVVVHGIKRKTWQEGDPLDYTGYLRLRRKGSQYGGFVYVFASTGVINFRLQYSDEIAELAPDAYPLTKGNYQYRVNIQIHDESTLKQALALAELAYDAT</sequence>
<dbReference type="EMBL" id="BAAASK010000031">
    <property type="protein sequence ID" value="GAA2700130.1"/>
    <property type="molecule type" value="Genomic_DNA"/>
</dbReference>
<keyword evidence="3" id="KW-1185">Reference proteome</keyword>
<proteinExistence type="predicted"/>
<evidence type="ECO:0000313" key="3">
    <source>
        <dbReference type="Proteomes" id="UP001499989"/>
    </source>
</evidence>
<dbReference type="Proteomes" id="UP001499989">
    <property type="component" value="Unassembled WGS sequence"/>
</dbReference>
<evidence type="ECO:0000313" key="2">
    <source>
        <dbReference type="EMBL" id="GAA2700130.1"/>
    </source>
</evidence>
<reference evidence="2 3" key="1">
    <citation type="journal article" date="2019" name="Int. J. Syst. Evol. Microbiol.">
        <title>The Global Catalogue of Microorganisms (GCM) 10K type strain sequencing project: providing services to taxonomists for standard genome sequencing and annotation.</title>
        <authorList>
            <consortium name="The Broad Institute Genomics Platform"/>
            <consortium name="The Broad Institute Genome Sequencing Center for Infectious Disease"/>
            <person name="Wu L."/>
            <person name="Ma J."/>
        </authorList>
    </citation>
    <scope>NUCLEOTIDE SEQUENCE [LARGE SCALE GENOMIC DNA]</scope>
    <source>
        <strain evidence="2 3">JCM 4531</strain>
    </source>
</reference>
<gene>
    <name evidence="2" type="ORF">GCM10010310_67930</name>
</gene>
<name>A0ABN3TDE7_9ACTN</name>
<feature type="region of interest" description="Disordered" evidence="1">
    <location>
        <begin position="1"/>
        <end position="24"/>
    </location>
</feature>